<keyword evidence="1" id="KW-0472">Membrane</keyword>
<accession>A0ABM7WE68</accession>
<dbReference type="EMBL" id="AP025516">
    <property type="protein sequence ID" value="BDD89312.1"/>
    <property type="molecule type" value="Genomic_DNA"/>
</dbReference>
<feature type="transmembrane region" description="Helical" evidence="1">
    <location>
        <begin position="38"/>
        <end position="57"/>
    </location>
</feature>
<name>A0ABM7WE68_9BACT</name>
<proteinExistence type="predicted"/>
<evidence type="ECO:0000256" key="1">
    <source>
        <dbReference type="SAM" id="Phobius"/>
    </source>
</evidence>
<dbReference type="InterPro" id="IPR032816">
    <property type="entry name" value="VTT_dom"/>
</dbReference>
<gene>
    <name evidence="3" type="ORF">DPPLL_36770</name>
</gene>
<dbReference type="Pfam" id="PF09335">
    <property type="entry name" value="VTT_dom"/>
    <property type="match status" value="1"/>
</dbReference>
<keyword evidence="1" id="KW-0812">Transmembrane</keyword>
<evidence type="ECO:0000259" key="2">
    <source>
        <dbReference type="Pfam" id="PF09335"/>
    </source>
</evidence>
<reference evidence="3 4" key="1">
    <citation type="submission" date="2022-01" db="EMBL/GenBank/DDBJ databases">
        <title>Desulfofustis limnae sp. nov., a novel mesophilic sulfate-reducing bacterium isolated from marsh soil.</title>
        <authorList>
            <person name="Watanabe M."/>
            <person name="Takahashi A."/>
            <person name="Kojima H."/>
            <person name="Fukui M."/>
        </authorList>
    </citation>
    <scope>NUCLEOTIDE SEQUENCE [LARGE SCALE GENOMIC DNA]</scope>
    <source>
        <strain evidence="3 4">PPLL</strain>
    </source>
</reference>
<keyword evidence="1" id="KW-1133">Transmembrane helix</keyword>
<feature type="transmembrane region" description="Helical" evidence="1">
    <location>
        <begin position="115"/>
        <end position="137"/>
    </location>
</feature>
<feature type="domain" description="VTT" evidence="2">
    <location>
        <begin position="35"/>
        <end position="134"/>
    </location>
</feature>
<dbReference type="Proteomes" id="UP000830055">
    <property type="component" value="Chromosome"/>
</dbReference>
<dbReference type="PANTHER" id="PTHR42709">
    <property type="entry name" value="ALKALINE PHOSPHATASE LIKE PROTEIN"/>
    <property type="match status" value="1"/>
</dbReference>
<dbReference type="PANTHER" id="PTHR42709:SF4">
    <property type="entry name" value="INNER MEMBRANE PROTEIN YQAA"/>
    <property type="match status" value="1"/>
</dbReference>
<dbReference type="InterPro" id="IPR051311">
    <property type="entry name" value="DedA_domain"/>
</dbReference>
<protein>
    <recommendedName>
        <fullName evidence="2">VTT domain-containing protein</fullName>
    </recommendedName>
</protein>
<organism evidence="3 4">
    <name type="scientific">Desulfofustis limnaeus</name>
    <dbReference type="NCBI Taxonomy" id="2740163"/>
    <lineage>
        <taxon>Bacteria</taxon>
        <taxon>Pseudomonadati</taxon>
        <taxon>Thermodesulfobacteriota</taxon>
        <taxon>Desulfobulbia</taxon>
        <taxon>Desulfobulbales</taxon>
        <taxon>Desulfocapsaceae</taxon>
        <taxon>Desulfofustis</taxon>
    </lineage>
</organism>
<evidence type="ECO:0000313" key="3">
    <source>
        <dbReference type="EMBL" id="BDD89312.1"/>
    </source>
</evidence>
<evidence type="ECO:0000313" key="4">
    <source>
        <dbReference type="Proteomes" id="UP000830055"/>
    </source>
</evidence>
<keyword evidence="4" id="KW-1185">Reference proteome</keyword>
<feature type="transmembrane region" description="Helical" evidence="1">
    <location>
        <begin position="87"/>
        <end position="109"/>
    </location>
</feature>
<dbReference type="RefSeq" id="WP_284152620.1">
    <property type="nucleotide sequence ID" value="NZ_AP025516.1"/>
</dbReference>
<sequence length="138" mass="15448">MSVYLALFTTSLLAATILPISSEVMLYALLQGDSPAGPLLLAATLGNTVGSAVNWGLGRYLLHFRERPWFYFTTEQIDKAQHWFQRYGVWSLLFAWLPLGGDVLTLVAGVMRVRLWLFLILVGLGKSLRYLTVMALAR</sequence>